<dbReference type="CDD" id="cd04301">
    <property type="entry name" value="NAT_SF"/>
    <property type="match status" value="1"/>
</dbReference>
<dbReference type="Proteomes" id="UP000620139">
    <property type="component" value="Unassembled WGS sequence"/>
</dbReference>
<dbReference type="Pfam" id="PF00583">
    <property type="entry name" value="Acetyltransf_1"/>
    <property type="match status" value="1"/>
</dbReference>
<gene>
    <name evidence="4" type="ORF">I7X43_03630</name>
</gene>
<evidence type="ECO:0000256" key="1">
    <source>
        <dbReference type="ARBA" id="ARBA00022679"/>
    </source>
</evidence>
<keyword evidence="2" id="KW-0012">Acyltransferase</keyword>
<evidence type="ECO:0000259" key="3">
    <source>
        <dbReference type="PROSITE" id="PS51186"/>
    </source>
</evidence>
<dbReference type="PANTHER" id="PTHR43877">
    <property type="entry name" value="AMINOALKYLPHOSPHONATE N-ACETYLTRANSFERASE-RELATED-RELATED"/>
    <property type="match status" value="1"/>
</dbReference>
<evidence type="ECO:0000313" key="5">
    <source>
        <dbReference type="Proteomes" id="UP000620139"/>
    </source>
</evidence>
<organism evidence="4 5">
    <name type="scientific">Inhella gelatinilytica</name>
    <dbReference type="NCBI Taxonomy" id="2795030"/>
    <lineage>
        <taxon>Bacteria</taxon>
        <taxon>Pseudomonadati</taxon>
        <taxon>Pseudomonadota</taxon>
        <taxon>Betaproteobacteria</taxon>
        <taxon>Burkholderiales</taxon>
        <taxon>Sphaerotilaceae</taxon>
        <taxon>Inhella</taxon>
    </lineage>
</organism>
<dbReference type="GO" id="GO:0016747">
    <property type="term" value="F:acyltransferase activity, transferring groups other than amino-acyl groups"/>
    <property type="evidence" value="ECO:0007669"/>
    <property type="project" value="InterPro"/>
</dbReference>
<name>A0A931IXP9_9BURK</name>
<keyword evidence="5" id="KW-1185">Reference proteome</keyword>
<dbReference type="AlphaFoldDB" id="A0A931IXP9"/>
<dbReference type="Gene3D" id="3.40.630.30">
    <property type="match status" value="1"/>
</dbReference>
<dbReference type="EMBL" id="JAEDAL010000001">
    <property type="protein sequence ID" value="MBH9551933.1"/>
    <property type="molecule type" value="Genomic_DNA"/>
</dbReference>
<accession>A0A931IXP9</accession>
<feature type="domain" description="N-acetyltransferase" evidence="3">
    <location>
        <begin position="128"/>
        <end position="263"/>
    </location>
</feature>
<dbReference type="SUPFAM" id="SSF55729">
    <property type="entry name" value="Acyl-CoA N-acyltransferases (Nat)"/>
    <property type="match status" value="1"/>
</dbReference>
<dbReference type="InterPro" id="IPR016181">
    <property type="entry name" value="Acyl_CoA_acyltransferase"/>
</dbReference>
<comment type="caution">
    <text evidence="4">The sequence shown here is derived from an EMBL/GenBank/DDBJ whole genome shotgun (WGS) entry which is preliminary data.</text>
</comment>
<dbReference type="PROSITE" id="PS51186">
    <property type="entry name" value="GNAT"/>
    <property type="match status" value="1"/>
</dbReference>
<evidence type="ECO:0000256" key="2">
    <source>
        <dbReference type="ARBA" id="ARBA00023315"/>
    </source>
</evidence>
<keyword evidence="1" id="KW-0808">Transferase</keyword>
<proteinExistence type="predicted"/>
<dbReference type="RefSeq" id="WP_198099521.1">
    <property type="nucleotide sequence ID" value="NZ_JAEDAL010000001.1"/>
</dbReference>
<sequence>MPIRPPNAPPSASLMRRVEDAGLNASAPPQQALVDGWLLRLSPGHAKRSRCINALQRGQLPLDILLARCRAVFEASGLPLIVRITPFTQPHNLDDELALRGWHRFDETQVLIRQDLSGAAAAPLPAGMHLLPVGPARYAEVVGHLRGNRPEEIAAHFERLAASPVPYQGHVLLDRSERLLACGQLALEEGLAGLYDIFTPPEARRRGFARLLCQALLTRAAAQGALHAYLQVSADNQPALALYAGLGFQPAYGYHYRSERPLPA</sequence>
<dbReference type="InterPro" id="IPR000182">
    <property type="entry name" value="GNAT_dom"/>
</dbReference>
<dbReference type="InterPro" id="IPR050832">
    <property type="entry name" value="Bact_Acetyltransf"/>
</dbReference>
<protein>
    <submittedName>
        <fullName evidence="4">GNAT family N-acetyltransferase</fullName>
    </submittedName>
</protein>
<reference evidence="4" key="1">
    <citation type="submission" date="2020-12" db="EMBL/GenBank/DDBJ databases">
        <title>The genome sequence of Inhella sp. 4Y17.</title>
        <authorList>
            <person name="Liu Y."/>
        </authorList>
    </citation>
    <scope>NUCLEOTIDE SEQUENCE</scope>
    <source>
        <strain evidence="4">4Y10</strain>
    </source>
</reference>
<evidence type="ECO:0000313" key="4">
    <source>
        <dbReference type="EMBL" id="MBH9551933.1"/>
    </source>
</evidence>